<proteinExistence type="predicted"/>
<dbReference type="GO" id="GO:0046983">
    <property type="term" value="F:protein dimerization activity"/>
    <property type="evidence" value="ECO:0007669"/>
    <property type="project" value="InterPro"/>
</dbReference>
<dbReference type="InterPro" id="IPR036638">
    <property type="entry name" value="HLH_DNA-bd_sf"/>
</dbReference>
<feature type="region of interest" description="Disordered" evidence="1">
    <location>
        <begin position="1"/>
        <end position="51"/>
    </location>
</feature>
<sequence>MPSSSSTTQNRSLHEGLRGGSVSKSHSTDSREEVQPLGMGAGGHRRNSACGGPIATLRASIRQSNFNGNTSAMLGATTAAAAGAAEDGRGRAIRRISSIEEDLESHARFEAPPHESSRSHGSDVSMRAYDASASRRQSQSNRSRERAVMRMNNERARRQTLTEYFEQLEERLFTDPGRASKVAVLEKALGVLNAVPELVQEVVQLRARVADEAKWRQELEASSCSQCHQTSASSTDRARVVDATDVAADLSVPSGQTGSSSHCTNHWPEAGYAAHNGSATNDAPSIRPSAQVYPASVGGAPKSANFDSTSASWSPTTMLSTDGQSFIASIDDLWAKGDGKAQSRRGSEISAASVDLPTAPSSTTFGTTPSTTLGSGSCISPLSPLTCITQASSPTTDRDAARSDSQDLFAGMDVMDVNEEVKRWMAHYLANLHNAPAVGAASAPTSAATREQTEFMDLS</sequence>
<feature type="compositionally biased region" description="Low complexity" evidence="1">
    <location>
        <begin position="131"/>
        <end position="141"/>
    </location>
</feature>
<dbReference type="AlphaFoldDB" id="A0A0P1BFL8"/>
<evidence type="ECO:0000313" key="4">
    <source>
        <dbReference type="Proteomes" id="UP000054845"/>
    </source>
</evidence>
<dbReference type="PROSITE" id="PS50888">
    <property type="entry name" value="BHLH"/>
    <property type="match status" value="1"/>
</dbReference>
<protein>
    <submittedName>
        <fullName evidence="3">Myc-type, basic helix-loop-helix (BHLH) domain</fullName>
    </submittedName>
</protein>
<name>A0A0P1BFL8_9BASI</name>
<feature type="compositionally biased region" description="Basic and acidic residues" evidence="1">
    <location>
        <begin position="104"/>
        <end position="121"/>
    </location>
</feature>
<feature type="region of interest" description="Disordered" evidence="1">
    <location>
        <begin position="104"/>
        <end position="148"/>
    </location>
</feature>
<organism evidence="3 4">
    <name type="scientific">Ceraceosorus bombacis</name>
    <dbReference type="NCBI Taxonomy" id="401625"/>
    <lineage>
        <taxon>Eukaryota</taxon>
        <taxon>Fungi</taxon>
        <taxon>Dikarya</taxon>
        <taxon>Basidiomycota</taxon>
        <taxon>Ustilaginomycotina</taxon>
        <taxon>Exobasidiomycetes</taxon>
        <taxon>Ceraceosorales</taxon>
        <taxon>Ceraceosoraceae</taxon>
        <taxon>Ceraceosorus</taxon>
    </lineage>
</organism>
<accession>A0A0P1BFL8</accession>
<feature type="compositionally biased region" description="Polar residues" evidence="1">
    <location>
        <begin position="1"/>
        <end position="11"/>
    </location>
</feature>
<dbReference type="EMBL" id="CCYA01000249">
    <property type="protein sequence ID" value="CEH14863.1"/>
    <property type="molecule type" value="Genomic_DNA"/>
</dbReference>
<dbReference type="Proteomes" id="UP000054845">
    <property type="component" value="Unassembled WGS sequence"/>
</dbReference>
<dbReference type="SUPFAM" id="SSF47459">
    <property type="entry name" value="HLH, helix-loop-helix DNA-binding domain"/>
    <property type="match status" value="1"/>
</dbReference>
<evidence type="ECO:0000259" key="2">
    <source>
        <dbReference type="PROSITE" id="PS50888"/>
    </source>
</evidence>
<evidence type="ECO:0000256" key="1">
    <source>
        <dbReference type="SAM" id="MobiDB-lite"/>
    </source>
</evidence>
<dbReference type="InterPro" id="IPR011598">
    <property type="entry name" value="bHLH_dom"/>
</dbReference>
<dbReference type="OrthoDB" id="10401889at2759"/>
<feature type="domain" description="BHLH" evidence="2">
    <location>
        <begin position="145"/>
        <end position="195"/>
    </location>
</feature>
<evidence type="ECO:0000313" key="3">
    <source>
        <dbReference type="EMBL" id="CEH14863.1"/>
    </source>
</evidence>
<keyword evidence="4" id="KW-1185">Reference proteome</keyword>
<reference evidence="4" key="1">
    <citation type="submission" date="2014-09" db="EMBL/GenBank/DDBJ databases">
        <authorList>
            <person name="Sharma Rahul"/>
            <person name="Thines Marco"/>
        </authorList>
    </citation>
    <scope>NUCLEOTIDE SEQUENCE [LARGE SCALE GENOMIC DNA]</scope>
</reference>